<keyword evidence="4" id="KW-0540">Nuclease</keyword>
<evidence type="ECO:0000256" key="5">
    <source>
        <dbReference type="ARBA" id="ARBA00022723"/>
    </source>
</evidence>
<reference evidence="9 10" key="1">
    <citation type="journal article" date="2016" name="Mol. Biol. Evol.">
        <title>Comparative Genomics of Early-Diverging Mushroom-Forming Fungi Provides Insights into the Origins of Lignocellulose Decay Capabilities.</title>
        <authorList>
            <person name="Nagy L.G."/>
            <person name="Riley R."/>
            <person name="Tritt A."/>
            <person name="Adam C."/>
            <person name="Daum C."/>
            <person name="Floudas D."/>
            <person name="Sun H."/>
            <person name="Yadav J.S."/>
            <person name="Pangilinan J."/>
            <person name="Larsson K.H."/>
            <person name="Matsuura K."/>
            <person name="Barry K."/>
            <person name="Labutti K."/>
            <person name="Kuo R."/>
            <person name="Ohm R.A."/>
            <person name="Bhattacharya S.S."/>
            <person name="Shirouzu T."/>
            <person name="Yoshinaga Y."/>
            <person name="Martin F.M."/>
            <person name="Grigoriev I.V."/>
            <person name="Hibbett D.S."/>
        </authorList>
    </citation>
    <scope>NUCLEOTIDE SEQUENCE [LARGE SCALE GENOMIC DNA]</scope>
    <source>
        <strain evidence="9 10">L-15889</strain>
    </source>
</reference>
<dbReference type="AlphaFoldDB" id="A0A165TFF1"/>
<evidence type="ECO:0000256" key="4">
    <source>
        <dbReference type="ARBA" id="ARBA00022722"/>
    </source>
</evidence>
<evidence type="ECO:0000256" key="7">
    <source>
        <dbReference type="ARBA" id="ARBA00022801"/>
    </source>
</evidence>
<evidence type="ECO:0000256" key="3">
    <source>
        <dbReference type="ARBA" id="ARBA00012180"/>
    </source>
</evidence>
<dbReference type="STRING" id="1314783.A0A165TFF1"/>
<keyword evidence="5" id="KW-0479">Metal-binding</keyword>
<dbReference type="SUPFAM" id="SSF53098">
    <property type="entry name" value="Ribonuclease H-like"/>
    <property type="match status" value="1"/>
</dbReference>
<gene>
    <name evidence="9" type="ORF">DAEQUDRAFT_808455</name>
</gene>
<dbReference type="GO" id="GO:0003676">
    <property type="term" value="F:nucleic acid binding"/>
    <property type="evidence" value="ECO:0007669"/>
    <property type="project" value="InterPro"/>
</dbReference>
<dbReference type="Gene3D" id="3.30.420.10">
    <property type="entry name" value="Ribonuclease H-like superfamily/Ribonuclease H"/>
    <property type="match status" value="1"/>
</dbReference>
<protein>
    <recommendedName>
        <fullName evidence="3">ribonuclease H</fullName>
        <ecNumber evidence="3">3.1.26.4</ecNumber>
    </recommendedName>
</protein>
<evidence type="ECO:0000256" key="2">
    <source>
        <dbReference type="ARBA" id="ARBA00005300"/>
    </source>
</evidence>
<dbReference type="GO" id="GO:0004523">
    <property type="term" value="F:RNA-DNA hybrid ribonuclease activity"/>
    <property type="evidence" value="ECO:0007669"/>
    <property type="project" value="UniProtKB-EC"/>
</dbReference>
<keyword evidence="7" id="KW-0378">Hydrolase</keyword>
<accession>A0A165TFF1</accession>
<name>A0A165TFF1_9APHY</name>
<dbReference type="InterPro" id="IPR002156">
    <property type="entry name" value="RNaseH_domain"/>
</dbReference>
<dbReference type="InterPro" id="IPR050092">
    <property type="entry name" value="RNase_H"/>
</dbReference>
<sequence length="285" mass="31556">MASPYNPHIGSQDSNKLTFRFRPLLRRDFPIKDVITSCPTCHRFVAVSKPHGGPNSAPVSHHYQLVFTDGACPSNGSPNATAGLGIAYGTSTSVPTQQLYIPVDDALDPSEKRTNQRAKLLAAIEGLERLAADTQAILCAPSDCLYESQYARPSRVQPGARRSWIVATDSKHVVCGMTDWLPNIWKHNGMRTMEGKTPANLDLFFKLEDTIARYKSDFNVDIGFWLIPREFNGIARAAAVRAPVASPRCRSDEPEPRGLVGYVPFRVVLTRVSFLQQSPCMFEHV</sequence>
<dbReference type="CDD" id="cd13934">
    <property type="entry name" value="RNase_H_Dikarya_like"/>
    <property type="match status" value="1"/>
</dbReference>
<dbReference type="EMBL" id="KV429037">
    <property type="protein sequence ID" value="KZT73356.1"/>
    <property type="molecule type" value="Genomic_DNA"/>
</dbReference>
<dbReference type="Proteomes" id="UP000076727">
    <property type="component" value="Unassembled WGS sequence"/>
</dbReference>
<dbReference type="EC" id="3.1.26.4" evidence="3"/>
<evidence type="ECO:0000256" key="6">
    <source>
        <dbReference type="ARBA" id="ARBA00022759"/>
    </source>
</evidence>
<dbReference type="OrthoDB" id="407198at2759"/>
<evidence type="ECO:0000313" key="10">
    <source>
        <dbReference type="Proteomes" id="UP000076727"/>
    </source>
</evidence>
<proteinExistence type="inferred from homology"/>
<dbReference type="PANTHER" id="PTHR10642">
    <property type="entry name" value="RIBONUCLEASE H1"/>
    <property type="match status" value="1"/>
</dbReference>
<comment type="catalytic activity">
    <reaction evidence="1">
        <text>Endonucleolytic cleavage to 5'-phosphomonoester.</text>
        <dbReference type="EC" id="3.1.26.4"/>
    </reaction>
</comment>
<evidence type="ECO:0000313" key="9">
    <source>
        <dbReference type="EMBL" id="KZT73356.1"/>
    </source>
</evidence>
<feature type="domain" description="RNase H type-1" evidence="8">
    <location>
        <begin position="60"/>
        <end position="244"/>
    </location>
</feature>
<evidence type="ECO:0000256" key="1">
    <source>
        <dbReference type="ARBA" id="ARBA00000077"/>
    </source>
</evidence>
<dbReference type="PROSITE" id="PS50879">
    <property type="entry name" value="RNASE_H_1"/>
    <property type="match status" value="1"/>
</dbReference>
<comment type="similarity">
    <text evidence="2">Belongs to the RNase H family.</text>
</comment>
<keyword evidence="6" id="KW-0255">Endonuclease</keyword>
<keyword evidence="10" id="KW-1185">Reference proteome</keyword>
<dbReference type="GO" id="GO:0043137">
    <property type="term" value="P:DNA replication, removal of RNA primer"/>
    <property type="evidence" value="ECO:0007669"/>
    <property type="project" value="TreeGrafter"/>
</dbReference>
<organism evidence="9 10">
    <name type="scientific">Daedalea quercina L-15889</name>
    <dbReference type="NCBI Taxonomy" id="1314783"/>
    <lineage>
        <taxon>Eukaryota</taxon>
        <taxon>Fungi</taxon>
        <taxon>Dikarya</taxon>
        <taxon>Basidiomycota</taxon>
        <taxon>Agaricomycotina</taxon>
        <taxon>Agaricomycetes</taxon>
        <taxon>Polyporales</taxon>
        <taxon>Fomitopsis</taxon>
    </lineage>
</organism>
<dbReference type="PANTHER" id="PTHR10642:SF26">
    <property type="entry name" value="RIBONUCLEASE H1"/>
    <property type="match status" value="1"/>
</dbReference>
<dbReference type="InterPro" id="IPR036397">
    <property type="entry name" value="RNaseH_sf"/>
</dbReference>
<dbReference type="InterPro" id="IPR012337">
    <property type="entry name" value="RNaseH-like_sf"/>
</dbReference>
<evidence type="ECO:0000259" key="8">
    <source>
        <dbReference type="PROSITE" id="PS50879"/>
    </source>
</evidence>
<dbReference type="GO" id="GO:0046872">
    <property type="term" value="F:metal ion binding"/>
    <property type="evidence" value="ECO:0007669"/>
    <property type="project" value="UniProtKB-KW"/>
</dbReference>